<dbReference type="EMBL" id="UYRT01000304">
    <property type="protein sequence ID" value="VDK27953.1"/>
    <property type="molecule type" value="Genomic_DNA"/>
</dbReference>
<name>A0A183CV73_9BILA</name>
<feature type="region of interest" description="Disordered" evidence="1">
    <location>
        <begin position="86"/>
        <end position="108"/>
    </location>
</feature>
<reference evidence="4" key="1">
    <citation type="submission" date="2016-06" db="UniProtKB">
        <authorList>
            <consortium name="WormBaseParasite"/>
        </authorList>
    </citation>
    <scope>IDENTIFICATION</scope>
</reference>
<sequence length="226" mass="25139">MASSSFLHALLHRAVNCTEATFQVHLSLFSSSKKQHSSATDLLTNHNYEKLCGANLFNASPIASCPTDNGVRGDGRRILRGVVQSVHDGDDHDGQNDADATNHASRRPTNRMHRLLPLLLTGLSAIRLTPSLQPKFKMHHCRNASIFAFSLSQAGSECCCTHTRLLFVYAALPKHTEVREETLRLDMDNSVLEICKQAAEFLIKKVTGNIYQEGLCDSFLRYFVLL</sequence>
<evidence type="ECO:0000313" key="3">
    <source>
        <dbReference type="Proteomes" id="UP000271098"/>
    </source>
</evidence>
<dbReference type="Proteomes" id="UP000271098">
    <property type="component" value="Unassembled WGS sequence"/>
</dbReference>
<dbReference type="WBParaSite" id="GPUH_0000036301-mRNA-1">
    <property type="protein sequence ID" value="GPUH_0000036301-mRNA-1"/>
    <property type="gene ID" value="GPUH_0000036301"/>
</dbReference>
<gene>
    <name evidence="2" type="ORF">GPUH_LOCUS364</name>
</gene>
<keyword evidence="3" id="KW-1185">Reference proteome</keyword>
<reference evidence="2 3" key="2">
    <citation type="submission" date="2018-11" db="EMBL/GenBank/DDBJ databases">
        <authorList>
            <consortium name="Pathogen Informatics"/>
        </authorList>
    </citation>
    <scope>NUCLEOTIDE SEQUENCE [LARGE SCALE GENOMIC DNA]</scope>
</reference>
<protein>
    <submittedName>
        <fullName evidence="4">COMM domain-containing protein</fullName>
    </submittedName>
</protein>
<dbReference type="AlphaFoldDB" id="A0A183CV73"/>
<organism evidence="4">
    <name type="scientific">Gongylonema pulchrum</name>
    <dbReference type="NCBI Taxonomy" id="637853"/>
    <lineage>
        <taxon>Eukaryota</taxon>
        <taxon>Metazoa</taxon>
        <taxon>Ecdysozoa</taxon>
        <taxon>Nematoda</taxon>
        <taxon>Chromadorea</taxon>
        <taxon>Rhabditida</taxon>
        <taxon>Spirurina</taxon>
        <taxon>Spiruromorpha</taxon>
        <taxon>Spiruroidea</taxon>
        <taxon>Gongylonematidae</taxon>
        <taxon>Gongylonema</taxon>
    </lineage>
</organism>
<accession>A0A183CV73</accession>
<evidence type="ECO:0000313" key="2">
    <source>
        <dbReference type="EMBL" id="VDK27953.1"/>
    </source>
</evidence>
<proteinExistence type="predicted"/>
<evidence type="ECO:0000256" key="1">
    <source>
        <dbReference type="SAM" id="MobiDB-lite"/>
    </source>
</evidence>
<evidence type="ECO:0000313" key="4">
    <source>
        <dbReference type="WBParaSite" id="GPUH_0000036301-mRNA-1"/>
    </source>
</evidence>